<organism evidence="2 3">
    <name type="scientific">Edaphobacter aggregans</name>
    <dbReference type="NCBI Taxonomy" id="570835"/>
    <lineage>
        <taxon>Bacteria</taxon>
        <taxon>Pseudomonadati</taxon>
        <taxon>Acidobacteriota</taxon>
        <taxon>Terriglobia</taxon>
        <taxon>Terriglobales</taxon>
        <taxon>Acidobacteriaceae</taxon>
        <taxon>Edaphobacter</taxon>
    </lineage>
</organism>
<gene>
    <name evidence="2" type="ORF">EDE15_4320</name>
</gene>
<evidence type="ECO:0000313" key="3">
    <source>
        <dbReference type="Proteomes" id="UP000269669"/>
    </source>
</evidence>
<sequence length="139" mass="15156">MLRLTTLLIVLSVCFIAWAGDCPAPLPINLHYDEALDLQVFFDNTPAVATPLQLYAGDKLVHSAIADQSGRVRFGLLPDGKYRVVIPSKGTLDVVVLPQRSGLNGPLISWFLFPKSKYKWVAGKQVAGNPCPILVLKAD</sequence>
<feature type="signal peptide" evidence="1">
    <location>
        <begin position="1"/>
        <end position="19"/>
    </location>
</feature>
<protein>
    <recommendedName>
        <fullName evidence="4">Carboxypeptidase regulatory-like domain-containing protein</fullName>
    </recommendedName>
</protein>
<keyword evidence="1" id="KW-0732">Signal</keyword>
<evidence type="ECO:0000256" key="1">
    <source>
        <dbReference type="SAM" id="SignalP"/>
    </source>
</evidence>
<dbReference type="AlphaFoldDB" id="A0A3R9P172"/>
<feature type="chain" id="PRO_5018657266" description="Carboxypeptidase regulatory-like domain-containing protein" evidence="1">
    <location>
        <begin position="20"/>
        <end position="139"/>
    </location>
</feature>
<dbReference type="RefSeq" id="WP_125487039.1">
    <property type="nucleotide sequence ID" value="NZ_RSDW01000001.1"/>
</dbReference>
<proteinExistence type="predicted"/>
<dbReference type="Proteomes" id="UP000269669">
    <property type="component" value="Unassembled WGS sequence"/>
</dbReference>
<evidence type="ECO:0000313" key="2">
    <source>
        <dbReference type="EMBL" id="RSL18721.1"/>
    </source>
</evidence>
<reference evidence="2 3" key="1">
    <citation type="submission" date="2018-12" db="EMBL/GenBank/DDBJ databases">
        <title>Sequencing of bacterial isolates from soil warming experiment in Harvard Forest, Massachusetts, USA.</title>
        <authorList>
            <person name="Deangelis K."/>
        </authorList>
    </citation>
    <scope>NUCLEOTIDE SEQUENCE [LARGE SCALE GENOMIC DNA]</scope>
    <source>
        <strain evidence="2 3">EB153</strain>
    </source>
</reference>
<dbReference type="EMBL" id="RSDW01000001">
    <property type="protein sequence ID" value="RSL18721.1"/>
    <property type="molecule type" value="Genomic_DNA"/>
</dbReference>
<name>A0A3R9P172_9BACT</name>
<keyword evidence="3" id="KW-1185">Reference proteome</keyword>
<comment type="caution">
    <text evidence="2">The sequence shown here is derived from an EMBL/GenBank/DDBJ whole genome shotgun (WGS) entry which is preliminary data.</text>
</comment>
<evidence type="ECO:0008006" key="4">
    <source>
        <dbReference type="Google" id="ProtNLM"/>
    </source>
</evidence>
<accession>A0A3R9P172</accession>